<evidence type="ECO:0000313" key="3">
    <source>
        <dbReference type="Proteomes" id="UP000649617"/>
    </source>
</evidence>
<dbReference type="AlphaFoldDB" id="A0A812UJQ9"/>
<gene>
    <name evidence="2" type="ORF">SPIL2461_LOCUS15241</name>
</gene>
<reference evidence="2" key="1">
    <citation type="submission" date="2021-02" db="EMBL/GenBank/DDBJ databases">
        <authorList>
            <person name="Dougan E. K."/>
            <person name="Rhodes N."/>
            <person name="Thang M."/>
            <person name="Chan C."/>
        </authorList>
    </citation>
    <scope>NUCLEOTIDE SEQUENCE</scope>
</reference>
<dbReference type="InterPro" id="IPR000595">
    <property type="entry name" value="cNMP-bd_dom"/>
</dbReference>
<evidence type="ECO:0000259" key="1">
    <source>
        <dbReference type="PROSITE" id="PS50042"/>
    </source>
</evidence>
<name>A0A812UJQ9_SYMPI</name>
<protein>
    <recommendedName>
        <fullName evidence="1">Cyclic nucleotide-binding domain-containing protein</fullName>
    </recommendedName>
</protein>
<dbReference type="Proteomes" id="UP000649617">
    <property type="component" value="Unassembled WGS sequence"/>
</dbReference>
<dbReference type="InterPro" id="IPR018490">
    <property type="entry name" value="cNMP-bd_dom_sf"/>
</dbReference>
<keyword evidence="3" id="KW-1185">Reference proteome</keyword>
<comment type="caution">
    <text evidence="2">The sequence shown here is derived from an EMBL/GenBank/DDBJ whole genome shotgun (WGS) entry which is preliminary data.</text>
</comment>
<dbReference type="EMBL" id="CAJNIZ010036703">
    <property type="protein sequence ID" value="CAE7567097.1"/>
    <property type="molecule type" value="Genomic_DNA"/>
</dbReference>
<dbReference type="OrthoDB" id="429874at2759"/>
<feature type="domain" description="Cyclic nucleotide-binding" evidence="1">
    <location>
        <begin position="35"/>
        <end position="72"/>
    </location>
</feature>
<evidence type="ECO:0000313" key="2">
    <source>
        <dbReference type="EMBL" id="CAE7567097.1"/>
    </source>
</evidence>
<dbReference type="PROSITE" id="PS50042">
    <property type="entry name" value="CNMP_BINDING_3"/>
    <property type="match status" value="1"/>
</dbReference>
<sequence length="90" mass="9801">MLLGVYVESQVENHLIPNNDRLREVGAVRKDELIKGKSEELFLVVLQGRASVQLDGSVLRELSEGESFGEAACAGLVQSTRGDLALEIYA</sequence>
<proteinExistence type="predicted"/>
<dbReference type="SUPFAM" id="SSF51206">
    <property type="entry name" value="cAMP-binding domain-like"/>
    <property type="match status" value="1"/>
</dbReference>
<accession>A0A812UJQ9</accession>
<organism evidence="2 3">
    <name type="scientific">Symbiodinium pilosum</name>
    <name type="common">Dinoflagellate</name>
    <dbReference type="NCBI Taxonomy" id="2952"/>
    <lineage>
        <taxon>Eukaryota</taxon>
        <taxon>Sar</taxon>
        <taxon>Alveolata</taxon>
        <taxon>Dinophyceae</taxon>
        <taxon>Suessiales</taxon>
        <taxon>Symbiodiniaceae</taxon>
        <taxon>Symbiodinium</taxon>
    </lineage>
</organism>
<feature type="non-terminal residue" evidence="2">
    <location>
        <position position="1"/>
    </location>
</feature>